<dbReference type="EMBL" id="SNRW01008715">
    <property type="protein sequence ID" value="KAA6379090.1"/>
    <property type="molecule type" value="Genomic_DNA"/>
</dbReference>
<proteinExistence type="predicted"/>
<reference evidence="2 3" key="1">
    <citation type="submission" date="2019-03" db="EMBL/GenBank/DDBJ databases">
        <title>Single cell metagenomics reveals metabolic interactions within the superorganism composed of flagellate Streblomastix strix and complex community of Bacteroidetes bacteria on its surface.</title>
        <authorList>
            <person name="Treitli S.C."/>
            <person name="Kolisko M."/>
            <person name="Husnik F."/>
            <person name="Keeling P."/>
            <person name="Hampl V."/>
        </authorList>
    </citation>
    <scope>NUCLEOTIDE SEQUENCE [LARGE SCALE GENOMIC DNA]</scope>
    <source>
        <strain evidence="2">ST1C</strain>
    </source>
</reference>
<dbReference type="Gene3D" id="2.60.120.920">
    <property type="match status" value="1"/>
</dbReference>
<organism evidence="2 3">
    <name type="scientific">Streblomastix strix</name>
    <dbReference type="NCBI Taxonomy" id="222440"/>
    <lineage>
        <taxon>Eukaryota</taxon>
        <taxon>Metamonada</taxon>
        <taxon>Preaxostyla</taxon>
        <taxon>Oxymonadida</taxon>
        <taxon>Streblomastigidae</taxon>
        <taxon>Streblomastix</taxon>
    </lineage>
</organism>
<feature type="coiled-coil region" evidence="1">
    <location>
        <begin position="272"/>
        <end position="314"/>
    </location>
</feature>
<comment type="caution">
    <text evidence="2">The sequence shown here is derived from an EMBL/GenBank/DDBJ whole genome shotgun (WGS) entry which is preliminary data.</text>
</comment>
<evidence type="ECO:0000313" key="2">
    <source>
        <dbReference type="EMBL" id="KAA6379090.1"/>
    </source>
</evidence>
<accession>A0A5J4V9G5</accession>
<name>A0A5J4V9G5_9EUKA</name>
<dbReference type="AlphaFoldDB" id="A0A5J4V9G5"/>
<dbReference type="Proteomes" id="UP000324800">
    <property type="component" value="Unassembled WGS sequence"/>
</dbReference>
<gene>
    <name evidence="2" type="ORF">EZS28_025382</name>
</gene>
<dbReference type="OrthoDB" id="2329056at2759"/>
<protein>
    <recommendedName>
        <fullName evidence="4">SPRY domain-containing protein</fullName>
    </recommendedName>
</protein>
<evidence type="ECO:0000313" key="3">
    <source>
        <dbReference type="Proteomes" id="UP000324800"/>
    </source>
</evidence>
<dbReference type="InterPro" id="IPR016024">
    <property type="entry name" value="ARM-type_fold"/>
</dbReference>
<evidence type="ECO:0008006" key="4">
    <source>
        <dbReference type="Google" id="ProtNLM"/>
    </source>
</evidence>
<sequence length="540" mass="60850">MEDPSIRGQGGQNVHQSIHIQGQDNRDSIAQIVFHSGRLRLKDISDDDKIKSLTDLIGLSLSFESGEWHGIVCESGVIETLSAVMNETSNAKIRTLCSAVIHIIDQRGCEVGQSTDWQTILSPLISLLFNNDEKISDVSKQSLLRSIGANSEVSQALIELGLFDKCSETLEQAFPSSPSSSSSSSYSQTSDIVPQMIILNIVEVVDKVLKSNEESIKKTKQLKNCCSRIIKMKLPRPIKLAIGQILFTMEGESTENDDCQTQIQFQQALEHNRLMEEQIHQKDEQIQIIEQRLRDEQELKRQEQEQKRLALEQVRSQYFEIQRFQTQIMQIRNTQVQNPQTPLIIDSTQEDKTSELSNPDTTGQYIRLSLVDGLNRKAIARQDKQCVVIPLNKEMTKGIHNVSARFDKSNLNGFSLVYIGITKASHAIPCPCKPFDEQNNKSMLFYHGSSGNVCFKGKGTEGNSRFSDGQLITMELNADVGTLHFIVDGIQQPVFVRGIKEAVKFWSLLYYKDTSVTIVSLKQLNAPTMKKLENEKAIEW</sequence>
<evidence type="ECO:0000256" key="1">
    <source>
        <dbReference type="SAM" id="Coils"/>
    </source>
</evidence>
<keyword evidence="1" id="KW-0175">Coiled coil</keyword>
<dbReference type="SUPFAM" id="SSF48371">
    <property type="entry name" value="ARM repeat"/>
    <property type="match status" value="1"/>
</dbReference>
<dbReference type="InterPro" id="IPR043136">
    <property type="entry name" value="B30.2/SPRY_sf"/>
</dbReference>